<dbReference type="SUPFAM" id="SSF51230">
    <property type="entry name" value="Single hybrid motif"/>
    <property type="match status" value="1"/>
</dbReference>
<evidence type="ECO:0000313" key="11">
    <source>
        <dbReference type="Proteomes" id="UP000635726"/>
    </source>
</evidence>
<feature type="domain" description="Lipoyl-binding" evidence="8">
    <location>
        <begin position="2"/>
        <end position="77"/>
    </location>
</feature>
<dbReference type="GO" id="GO:0005737">
    <property type="term" value="C:cytoplasm"/>
    <property type="evidence" value="ECO:0007669"/>
    <property type="project" value="TreeGrafter"/>
</dbReference>
<evidence type="ECO:0000256" key="3">
    <source>
        <dbReference type="ARBA" id="ARBA00022679"/>
    </source>
</evidence>
<evidence type="ECO:0000256" key="1">
    <source>
        <dbReference type="ARBA" id="ARBA00001938"/>
    </source>
</evidence>
<evidence type="ECO:0000256" key="5">
    <source>
        <dbReference type="ARBA" id="ARBA00023315"/>
    </source>
</evidence>
<keyword evidence="4 6" id="KW-0450">Lipoyl</keyword>
<dbReference type="EMBL" id="BMOE01000021">
    <property type="protein sequence ID" value="GGJ88627.1"/>
    <property type="molecule type" value="Genomic_DNA"/>
</dbReference>
<evidence type="ECO:0000313" key="10">
    <source>
        <dbReference type="EMBL" id="GGJ88627.1"/>
    </source>
</evidence>
<sequence length="491" mass="51788">MSKQLLLPELAESVIEGEILKWLIQEGETVALEQPICEVMTDKVTVELPSPYAGVLEKQLAKEGEVVAVHAPIALISEPGAATGAGGGDAVQAPVQTPVASAVQDAAPDGEEQDTSLFKVVEGGDTLPLTALAGLRNAARPADTVPTDTAPAGAATGVRADAGRVLAVPAARQLARELGVELTQVQGSGPNGRIRPLDVHRHAQRSAEPAQTPKDPAPAAQTPTVQTPTAPAPATQNAKPAGLGIPPVTYRTPKGYEALERRVPLRGMRRAISTQMQASHLYTVRTLTVDEANLTALVETRARLNAALAPEGRKLSYLPFIFKAVVAALRKYPSLNTSLDEERGEIVQKDYYHLGMAVTTDDGLTVPVIRDADRRSLLDLGDAVTTLAGKARAKTLTPDDLTGSSFSVTNIGSIGALFSFPIINVPDAAILGVHSVVRRPIVAPDGSIVAADMMYLSLSFDHRLVDGAEAARFCKEVIRLLENPELLMAST</sequence>
<dbReference type="PANTHER" id="PTHR43178:SF5">
    <property type="entry name" value="LIPOAMIDE ACYLTRANSFERASE COMPONENT OF BRANCHED-CHAIN ALPHA-KETO ACID DEHYDROGENASE COMPLEX, MITOCHONDRIAL"/>
    <property type="match status" value="1"/>
</dbReference>
<dbReference type="SUPFAM" id="SSF52777">
    <property type="entry name" value="CoA-dependent acyltransferases"/>
    <property type="match status" value="1"/>
</dbReference>
<dbReference type="AlphaFoldDB" id="A0A917PRT2"/>
<dbReference type="Proteomes" id="UP000635726">
    <property type="component" value="Unassembled WGS sequence"/>
</dbReference>
<dbReference type="EC" id="2.3.1.-" evidence="6"/>
<dbReference type="Gene3D" id="2.40.50.100">
    <property type="match status" value="1"/>
</dbReference>
<dbReference type="PANTHER" id="PTHR43178">
    <property type="entry name" value="DIHYDROLIPOAMIDE ACETYLTRANSFERASE COMPONENT OF PYRUVATE DEHYDROGENASE COMPLEX"/>
    <property type="match status" value="1"/>
</dbReference>
<dbReference type="InterPro" id="IPR050743">
    <property type="entry name" value="2-oxoacid_DH_E2_comp"/>
</dbReference>
<keyword evidence="11" id="KW-1185">Reference proteome</keyword>
<evidence type="ECO:0000259" key="9">
    <source>
        <dbReference type="PROSITE" id="PS51826"/>
    </source>
</evidence>
<proteinExistence type="inferred from homology"/>
<evidence type="ECO:0000259" key="8">
    <source>
        <dbReference type="PROSITE" id="PS50968"/>
    </source>
</evidence>
<dbReference type="Gene3D" id="3.30.559.10">
    <property type="entry name" value="Chloramphenicol acetyltransferase-like domain"/>
    <property type="match status" value="1"/>
</dbReference>
<dbReference type="FunFam" id="3.30.559.10:FF:000007">
    <property type="entry name" value="Dihydrolipoamide acetyltransferase component of pyruvate dehydrogenase complex"/>
    <property type="match status" value="1"/>
</dbReference>
<dbReference type="PROSITE" id="PS50968">
    <property type="entry name" value="BIOTINYL_LIPOYL"/>
    <property type="match status" value="1"/>
</dbReference>
<feature type="compositionally biased region" description="Low complexity" evidence="7">
    <location>
        <begin position="217"/>
        <end position="241"/>
    </location>
</feature>
<dbReference type="RefSeq" id="WP_188964694.1">
    <property type="nucleotide sequence ID" value="NZ_BMOE01000021.1"/>
</dbReference>
<accession>A0A917PRT2</accession>
<gene>
    <name evidence="10" type="ORF">GCM10008939_35890</name>
</gene>
<dbReference type="SUPFAM" id="SSF47005">
    <property type="entry name" value="Peripheral subunit-binding domain of 2-oxo acid dehydrogenase complex"/>
    <property type="match status" value="1"/>
</dbReference>
<comment type="cofactor">
    <cofactor evidence="1 6">
        <name>(R)-lipoate</name>
        <dbReference type="ChEBI" id="CHEBI:83088"/>
    </cofactor>
</comment>
<dbReference type="GO" id="GO:0031405">
    <property type="term" value="F:lipoic acid binding"/>
    <property type="evidence" value="ECO:0007669"/>
    <property type="project" value="TreeGrafter"/>
</dbReference>
<organism evidence="10 11">
    <name type="scientific">Deinococcus aquiradiocola</name>
    <dbReference type="NCBI Taxonomy" id="393059"/>
    <lineage>
        <taxon>Bacteria</taxon>
        <taxon>Thermotogati</taxon>
        <taxon>Deinococcota</taxon>
        <taxon>Deinococci</taxon>
        <taxon>Deinococcales</taxon>
        <taxon>Deinococcaceae</taxon>
        <taxon>Deinococcus</taxon>
    </lineage>
</organism>
<dbReference type="InterPro" id="IPR004167">
    <property type="entry name" value="PSBD"/>
</dbReference>
<evidence type="ECO:0000256" key="6">
    <source>
        <dbReference type="RuleBase" id="RU003423"/>
    </source>
</evidence>
<dbReference type="PROSITE" id="PS00189">
    <property type="entry name" value="LIPOYL"/>
    <property type="match status" value="1"/>
</dbReference>
<keyword evidence="10" id="KW-0670">Pyruvate</keyword>
<evidence type="ECO:0000256" key="7">
    <source>
        <dbReference type="SAM" id="MobiDB-lite"/>
    </source>
</evidence>
<reference evidence="10" key="2">
    <citation type="submission" date="2020-09" db="EMBL/GenBank/DDBJ databases">
        <authorList>
            <person name="Sun Q."/>
            <person name="Ohkuma M."/>
        </authorList>
    </citation>
    <scope>NUCLEOTIDE SEQUENCE</scope>
    <source>
        <strain evidence="10">JCM 14371</strain>
    </source>
</reference>
<comment type="caution">
    <text evidence="10">The sequence shown here is derived from an EMBL/GenBank/DDBJ whole genome shotgun (WGS) entry which is preliminary data.</text>
</comment>
<keyword evidence="5 6" id="KW-0012">Acyltransferase</keyword>
<reference evidence="10" key="1">
    <citation type="journal article" date="2014" name="Int. J. Syst. Evol. Microbiol.">
        <title>Complete genome sequence of Corynebacterium casei LMG S-19264T (=DSM 44701T), isolated from a smear-ripened cheese.</title>
        <authorList>
            <consortium name="US DOE Joint Genome Institute (JGI-PGF)"/>
            <person name="Walter F."/>
            <person name="Albersmeier A."/>
            <person name="Kalinowski J."/>
            <person name="Ruckert C."/>
        </authorList>
    </citation>
    <scope>NUCLEOTIDE SEQUENCE</scope>
    <source>
        <strain evidence="10">JCM 14371</strain>
    </source>
</reference>
<dbReference type="Pfam" id="PF00364">
    <property type="entry name" value="Biotin_lipoyl"/>
    <property type="match status" value="1"/>
</dbReference>
<feature type="domain" description="Peripheral subunit-binding (PSBD)" evidence="9">
    <location>
        <begin position="166"/>
        <end position="203"/>
    </location>
</feature>
<evidence type="ECO:0000256" key="2">
    <source>
        <dbReference type="ARBA" id="ARBA00007317"/>
    </source>
</evidence>
<dbReference type="CDD" id="cd06849">
    <property type="entry name" value="lipoyl_domain"/>
    <property type="match status" value="1"/>
</dbReference>
<dbReference type="InterPro" id="IPR023213">
    <property type="entry name" value="CAT-like_dom_sf"/>
</dbReference>
<dbReference type="PROSITE" id="PS51826">
    <property type="entry name" value="PSBD"/>
    <property type="match status" value="1"/>
</dbReference>
<evidence type="ECO:0000256" key="4">
    <source>
        <dbReference type="ARBA" id="ARBA00022823"/>
    </source>
</evidence>
<name>A0A917PRT2_9DEIO</name>
<dbReference type="Pfam" id="PF00198">
    <property type="entry name" value="2-oxoacid_dh"/>
    <property type="match status" value="1"/>
</dbReference>
<keyword evidence="3 6" id="KW-0808">Transferase</keyword>
<feature type="region of interest" description="Disordered" evidence="7">
    <location>
        <begin position="202"/>
        <end position="249"/>
    </location>
</feature>
<dbReference type="InterPro" id="IPR000089">
    <property type="entry name" value="Biotin_lipoyl"/>
</dbReference>
<protein>
    <recommendedName>
        <fullName evidence="6">Dihydrolipoamide acetyltransferase component of pyruvate dehydrogenase complex</fullName>
        <ecNumber evidence="6">2.3.1.-</ecNumber>
    </recommendedName>
</protein>
<dbReference type="Gene3D" id="4.10.320.10">
    <property type="entry name" value="E3-binding domain"/>
    <property type="match status" value="1"/>
</dbReference>
<dbReference type="InterPro" id="IPR011053">
    <property type="entry name" value="Single_hybrid_motif"/>
</dbReference>
<dbReference type="Pfam" id="PF02817">
    <property type="entry name" value="E3_binding"/>
    <property type="match status" value="1"/>
</dbReference>
<comment type="similarity">
    <text evidence="2 6">Belongs to the 2-oxoacid dehydrogenase family.</text>
</comment>
<dbReference type="InterPro" id="IPR001078">
    <property type="entry name" value="2-oxoacid_DH_actylTfrase"/>
</dbReference>
<dbReference type="InterPro" id="IPR003016">
    <property type="entry name" value="2-oxoA_DH_lipoyl-BS"/>
</dbReference>
<dbReference type="GO" id="GO:0016407">
    <property type="term" value="F:acetyltransferase activity"/>
    <property type="evidence" value="ECO:0007669"/>
    <property type="project" value="TreeGrafter"/>
</dbReference>
<dbReference type="InterPro" id="IPR036625">
    <property type="entry name" value="E3-bd_dom_sf"/>
</dbReference>